<comment type="similarity">
    <text evidence="1">Belongs to the glycosyl hydrolase 2 family.</text>
</comment>
<evidence type="ECO:0000313" key="12">
    <source>
        <dbReference type="Proteomes" id="UP000007322"/>
    </source>
</evidence>
<dbReference type="eggNOG" id="KOG2230">
    <property type="taxonomic scope" value="Eukaryota"/>
</dbReference>
<accession>G2QID6</accession>
<dbReference type="InterPro" id="IPR041351">
    <property type="entry name" value="Ig_GlcNase"/>
</dbReference>
<keyword evidence="6" id="KW-0732">Signal</keyword>
<dbReference type="Pfam" id="PF22666">
    <property type="entry name" value="Glyco_hydro_2_N2"/>
    <property type="match status" value="1"/>
</dbReference>
<evidence type="ECO:0000259" key="9">
    <source>
        <dbReference type="Pfam" id="PF18368"/>
    </source>
</evidence>
<sequence length="907" mass="101903">MRAKRAAIALFLAWPAITRAASLVSFPGNTAAIPSWELQSSVEAGTDLEGLSQVGVDTKSWHHIKTWRCTLMGCLIEAGVYNEDQLFYSENLRKVNETQFLVPWIYRNEFSLHPGPGRHFFLQTHGISSRADIFLNGKRVANSSEQAGSYVGRIYDITKQVHRENALAIQVYPTNYYYDLALGWVDWNPWPADNGTGVWRDVEIKQTGAVMLEPLRVVTHLGPTLGDEPANVTLKAQAHNLENYTVTITATGHIALDPHSDNQQHHHHHHPITWHRTYTLPPLSTTELALSATIADPQIWWPRQWGGQPLYTAALTVTTRGTTTPSDRSTATFGLRTVEARLNPTYNDTTFHVNSRPFQVLGAGYSPNVFLRAPPRTAAADYTATLQYVLDLGLNTIRLEGKDEHSELYAAADRLGVMILAGWECCDKWEAWSYNGDLAIDPVPVWDDADYAVARAAMAHEARMLQPHPSLLGFLIGSDFWPDDRATAAYLDALEAADWAAPVLASASKRGYPERTGPGGLKMDGPYDWVPPGYWWDTEPTGERLGAAFGFGSELGAGVGTPELGSLRRFLSEGDLEALWKRPNVSLFHMSRETSQFTTRVIYNAGLWNRWGAPASLEDYLMKAQLMDYEATRAQFDAYTAMWNAERPATGLIYWMLNNAWPSLHWNLWDYYMRPAGSYFGAKAGSRVENVVFDYVRRAVWLVNRSLDKSGTRRVQVDVMDKHGKVLYKDTTVTTTVPNTSKDILSLAGPLGNITDVVFLRLVLYDAQRQGHALSRNVYWVAKEPDVLDWDESDWYFTPVTSYSDYTALNNMAQADVTVHNVWHGSGVDMTLENKSKVPAFFVSLTLVDVHGNEVLPVTWEDNYVTLWPGEKLTLRGRSMGVDAKPWEVIVRGKNVEAKRVRHRWHV</sequence>
<dbReference type="VEuPathDB" id="FungiDB:MYCTH_54601"/>
<reference evidence="11 12" key="1">
    <citation type="journal article" date="2011" name="Nat. Biotechnol.">
        <title>Comparative genomic analysis of the thermophilic biomass-degrading fungi Myceliophthora thermophila and Thielavia terrestris.</title>
        <authorList>
            <person name="Berka R.M."/>
            <person name="Grigoriev I.V."/>
            <person name="Otillar R."/>
            <person name="Salamov A."/>
            <person name="Grimwood J."/>
            <person name="Reid I."/>
            <person name="Ishmael N."/>
            <person name="John T."/>
            <person name="Darmond C."/>
            <person name="Moisan M.-C."/>
            <person name="Henrissat B."/>
            <person name="Coutinho P.M."/>
            <person name="Lombard V."/>
            <person name="Natvig D.O."/>
            <person name="Lindquist E."/>
            <person name="Schmutz J."/>
            <person name="Lucas S."/>
            <person name="Harris P."/>
            <person name="Powlowski J."/>
            <person name="Bellemare A."/>
            <person name="Taylor D."/>
            <person name="Butler G."/>
            <person name="de Vries R.P."/>
            <person name="Allijn I.E."/>
            <person name="van den Brink J."/>
            <person name="Ushinsky S."/>
            <person name="Storms R."/>
            <person name="Powell A.J."/>
            <person name="Paulsen I.T."/>
            <person name="Elbourne L.D.H."/>
            <person name="Baker S.E."/>
            <person name="Magnuson J."/>
            <person name="LaBoissiere S."/>
            <person name="Clutterbuck A.J."/>
            <person name="Martinez D."/>
            <person name="Wogulis M."/>
            <person name="de Leon A.L."/>
            <person name="Rey M.W."/>
            <person name="Tsang A."/>
        </authorList>
    </citation>
    <scope>NUCLEOTIDE SEQUENCE [LARGE SCALE GENOMIC DNA]</scope>
    <source>
        <strain evidence="12">ATCC 42464 / BCRC 31852 / DSM 1799</strain>
    </source>
</reference>
<dbReference type="STRING" id="573729.G2QID6"/>
<evidence type="ECO:0000256" key="4">
    <source>
        <dbReference type="ARBA" id="ARBA00023295"/>
    </source>
</evidence>
<feature type="chain" id="PRO_5003436437" evidence="6">
    <location>
        <begin position="21"/>
        <end position="907"/>
    </location>
</feature>
<dbReference type="Proteomes" id="UP000007322">
    <property type="component" value="Chromosome 5"/>
</dbReference>
<dbReference type="RefSeq" id="XP_003665555.1">
    <property type="nucleotide sequence ID" value="XM_003665507.1"/>
</dbReference>
<dbReference type="Gene3D" id="2.60.120.260">
    <property type="entry name" value="Galactose-binding domain-like"/>
    <property type="match status" value="1"/>
</dbReference>
<dbReference type="SUPFAM" id="SSF51445">
    <property type="entry name" value="(Trans)glycosidases"/>
    <property type="match status" value="1"/>
</dbReference>
<dbReference type="InterPro" id="IPR013783">
    <property type="entry name" value="Ig-like_fold"/>
</dbReference>
<feature type="domain" description="Glycoside hydrolase family 2 immunoglobulin-like beta-sandwich" evidence="7">
    <location>
        <begin position="222"/>
        <end position="336"/>
    </location>
</feature>
<organism evidence="11 12">
    <name type="scientific">Thermothelomyces thermophilus (strain ATCC 42464 / BCRC 31852 / DSM 1799)</name>
    <name type="common">Sporotrichum thermophile</name>
    <dbReference type="NCBI Taxonomy" id="573729"/>
    <lineage>
        <taxon>Eukaryota</taxon>
        <taxon>Fungi</taxon>
        <taxon>Dikarya</taxon>
        <taxon>Ascomycota</taxon>
        <taxon>Pezizomycotina</taxon>
        <taxon>Sordariomycetes</taxon>
        <taxon>Sordariomycetidae</taxon>
        <taxon>Sordariales</taxon>
        <taxon>Chaetomiaceae</taxon>
        <taxon>Thermothelomyces</taxon>
    </lineage>
</organism>
<keyword evidence="5" id="KW-0624">Polysaccharide degradation</keyword>
<keyword evidence="3" id="KW-0119">Carbohydrate metabolism</keyword>
<dbReference type="GeneID" id="11511489"/>
<dbReference type="GO" id="GO:0000272">
    <property type="term" value="P:polysaccharide catabolic process"/>
    <property type="evidence" value="ECO:0007669"/>
    <property type="project" value="UniProtKB-KW"/>
</dbReference>
<dbReference type="EMBL" id="CP003006">
    <property type="protein sequence ID" value="AEO60310.1"/>
    <property type="molecule type" value="Genomic_DNA"/>
</dbReference>
<feature type="domain" description="Beta-mannosidase-like galactose-binding" evidence="10">
    <location>
        <begin position="58"/>
        <end position="174"/>
    </location>
</feature>
<proteinExistence type="inferred from homology"/>
<dbReference type="OrthoDB" id="408532at2759"/>
<dbReference type="Pfam" id="PF00703">
    <property type="entry name" value="Glyco_hydro_2"/>
    <property type="match status" value="1"/>
</dbReference>
<dbReference type="InterPro" id="IPR041447">
    <property type="entry name" value="Mannosidase_ig"/>
</dbReference>
<dbReference type="PANTHER" id="PTHR43536">
    <property type="entry name" value="MANNOSYLGLYCOPROTEIN ENDO-BETA-MANNOSIDASE"/>
    <property type="match status" value="1"/>
</dbReference>
<dbReference type="Pfam" id="PF17786">
    <property type="entry name" value="Mannosidase_ig"/>
    <property type="match status" value="1"/>
</dbReference>
<evidence type="ECO:0000256" key="6">
    <source>
        <dbReference type="SAM" id="SignalP"/>
    </source>
</evidence>
<evidence type="ECO:0000313" key="11">
    <source>
        <dbReference type="EMBL" id="AEO60310.1"/>
    </source>
</evidence>
<keyword evidence="4" id="KW-0326">Glycosidase</keyword>
<evidence type="ECO:0000259" key="8">
    <source>
        <dbReference type="Pfam" id="PF17786"/>
    </source>
</evidence>
<dbReference type="SUPFAM" id="SSF49785">
    <property type="entry name" value="Galactose-binding domain-like"/>
    <property type="match status" value="1"/>
</dbReference>
<dbReference type="InterPro" id="IPR036156">
    <property type="entry name" value="Beta-gal/glucu_dom_sf"/>
</dbReference>
<dbReference type="Gene3D" id="2.60.40.10">
    <property type="entry name" value="Immunoglobulins"/>
    <property type="match status" value="3"/>
</dbReference>
<evidence type="ECO:0000256" key="3">
    <source>
        <dbReference type="ARBA" id="ARBA00023277"/>
    </source>
</evidence>
<dbReference type="Gene3D" id="3.20.20.80">
    <property type="entry name" value="Glycosidases"/>
    <property type="match status" value="1"/>
</dbReference>
<feature type="domain" description="Exo-beta-D-glucosaminidase Ig-fold" evidence="9">
    <location>
        <begin position="795"/>
        <end position="896"/>
    </location>
</feature>
<evidence type="ECO:0000256" key="1">
    <source>
        <dbReference type="ARBA" id="ARBA00007401"/>
    </source>
</evidence>
<dbReference type="AlphaFoldDB" id="G2QID6"/>
<keyword evidence="12" id="KW-1185">Reference proteome</keyword>
<dbReference type="HOGENOM" id="CLU_005015_2_4_1"/>
<dbReference type="InterPro" id="IPR006102">
    <property type="entry name" value="Ig-like_GH2"/>
</dbReference>
<feature type="domain" description="Mannosidase Ig/CBM-like" evidence="8">
    <location>
        <begin position="699"/>
        <end position="782"/>
    </location>
</feature>
<evidence type="ECO:0000259" key="10">
    <source>
        <dbReference type="Pfam" id="PF22666"/>
    </source>
</evidence>
<evidence type="ECO:0000259" key="7">
    <source>
        <dbReference type="Pfam" id="PF00703"/>
    </source>
</evidence>
<evidence type="ECO:0000256" key="2">
    <source>
        <dbReference type="ARBA" id="ARBA00022801"/>
    </source>
</evidence>
<keyword evidence="2 11" id="KW-0378">Hydrolase</keyword>
<dbReference type="Pfam" id="PF18368">
    <property type="entry name" value="Ig_GlcNase"/>
    <property type="match status" value="1"/>
</dbReference>
<dbReference type="InterPro" id="IPR017853">
    <property type="entry name" value="GH"/>
</dbReference>
<dbReference type="InParanoid" id="G2QID6"/>
<feature type="signal peptide" evidence="6">
    <location>
        <begin position="1"/>
        <end position="20"/>
    </location>
</feature>
<protein>
    <submittedName>
        <fullName evidence="11">Glycoside hydrolase family 2 protein</fullName>
    </submittedName>
</protein>
<gene>
    <name evidence="11" type="ORF">MYCTH_54601</name>
</gene>
<dbReference type="PANTHER" id="PTHR43536:SF1">
    <property type="entry name" value="MANNOSYLGLYCOPROTEIN ENDO-BETA-MANNOSIDASE"/>
    <property type="match status" value="1"/>
</dbReference>
<dbReference type="OMA" id="AWPNLHW"/>
<dbReference type="InterPro" id="IPR054593">
    <property type="entry name" value="Beta-mannosidase-like_N2"/>
</dbReference>
<dbReference type="GO" id="GO:0004553">
    <property type="term" value="F:hydrolase activity, hydrolyzing O-glycosyl compounds"/>
    <property type="evidence" value="ECO:0007669"/>
    <property type="project" value="InterPro"/>
</dbReference>
<dbReference type="InterPro" id="IPR008979">
    <property type="entry name" value="Galactose-bd-like_sf"/>
</dbReference>
<name>G2QID6_THET4</name>
<evidence type="ECO:0000256" key="5">
    <source>
        <dbReference type="ARBA" id="ARBA00023326"/>
    </source>
</evidence>
<dbReference type="SUPFAM" id="SSF49303">
    <property type="entry name" value="beta-Galactosidase/glucuronidase domain"/>
    <property type="match status" value="3"/>
</dbReference>
<dbReference type="KEGG" id="mtm:MYCTH_54601"/>
<dbReference type="InterPro" id="IPR043534">
    <property type="entry name" value="EBDG/EBM"/>
</dbReference>